<proteinExistence type="predicted"/>
<name>A0A8J2R7C6_9NEOP</name>
<comment type="caution">
    <text evidence="2">The sequence shown here is derived from an EMBL/GenBank/DDBJ whole genome shotgun (WGS) entry which is preliminary data.</text>
</comment>
<feature type="region of interest" description="Disordered" evidence="1">
    <location>
        <begin position="123"/>
        <end position="144"/>
    </location>
</feature>
<dbReference type="Proteomes" id="UP000789524">
    <property type="component" value="Unassembled WGS sequence"/>
</dbReference>
<accession>A0A8J2R7C6</accession>
<protein>
    <submittedName>
        <fullName evidence="2">(African queen) hypothetical protein</fullName>
    </submittedName>
</protein>
<sequence length="210" mass="23163">MLPCDPDAVNRTGLGFGNPCQGQGLIRAASSSRIAAERIEASDDALCNAPAHSQLRCITSNTDENEEVCVFNSYCYTYLAPFNVDNFYRMKVLELLGSFTGPRCDIAQHSILKTCPRKVHGRALTPPDTPHHPQPTTHHHTRTLPRTTTSPLLITPYILRSDIIKHYIIIVATMSLARSLAARLVYYRDNFGVSAPQSTDPVVVCDANDP</sequence>
<evidence type="ECO:0000256" key="1">
    <source>
        <dbReference type="SAM" id="MobiDB-lite"/>
    </source>
</evidence>
<keyword evidence="3" id="KW-1185">Reference proteome</keyword>
<gene>
    <name evidence="2" type="ORF">DCHRY22_LOCUS15824</name>
</gene>
<reference evidence="2" key="1">
    <citation type="submission" date="2021-09" db="EMBL/GenBank/DDBJ databases">
        <authorList>
            <person name="Martin H S."/>
        </authorList>
    </citation>
    <scope>NUCLEOTIDE SEQUENCE</scope>
</reference>
<evidence type="ECO:0000313" key="2">
    <source>
        <dbReference type="EMBL" id="CAG9585409.1"/>
    </source>
</evidence>
<dbReference type="AlphaFoldDB" id="A0A8J2R7C6"/>
<dbReference type="EMBL" id="CAKASE010000083">
    <property type="protein sequence ID" value="CAG9585409.1"/>
    <property type="molecule type" value="Genomic_DNA"/>
</dbReference>
<organism evidence="2 3">
    <name type="scientific">Danaus chrysippus</name>
    <name type="common">African queen</name>
    <dbReference type="NCBI Taxonomy" id="151541"/>
    <lineage>
        <taxon>Eukaryota</taxon>
        <taxon>Metazoa</taxon>
        <taxon>Ecdysozoa</taxon>
        <taxon>Arthropoda</taxon>
        <taxon>Hexapoda</taxon>
        <taxon>Insecta</taxon>
        <taxon>Pterygota</taxon>
        <taxon>Neoptera</taxon>
        <taxon>Endopterygota</taxon>
        <taxon>Lepidoptera</taxon>
        <taxon>Glossata</taxon>
        <taxon>Ditrysia</taxon>
        <taxon>Papilionoidea</taxon>
        <taxon>Nymphalidae</taxon>
        <taxon>Danainae</taxon>
        <taxon>Danaini</taxon>
        <taxon>Danaina</taxon>
        <taxon>Danaus</taxon>
        <taxon>Anosia</taxon>
    </lineage>
</organism>
<evidence type="ECO:0000313" key="3">
    <source>
        <dbReference type="Proteomes" id="UP000789524"/>
    </source>
</evidence>